<organism evidence="1">
    <name type="scientific">freshwater metagenome</name>
    <dbReference type="NCBI Taxonomy" id="449393"/>
    <lineage>
        <taxon>unclassified sequences</taxon>
        <taxon>metagenomes</taxon>
        <taxon>ecological metagenomes</taxon>
    </lineage>
</organism>
<dbReference type="InterPro" id="IPR015422">
    <property type="entry name" value="PyrdxlP-dep_Trfase_small"/>
</dbReference>
<dbReference type="AlphaFoldDB" id="A0A6J6BZK1"/>
<sequence>MVGTLVGMYFGDALGLDVPTNFDQAKTTDESLYAAFFHAMLREGVALPPGAYEALFVGLAHGDDVLDQIAEAAARAAASVMSSR</sequence>
<dbReference type="SUPFAM" id="SSF53383">
    <property type="entry name" value="PLP-dependent transferases"/>
    <property type="match status" value="1"/>
</dbReference>
<dbReference type="EMBL" id="CAEZSR010000010">
    <property type="protein sequence ID" value="CAB4544167.1"/>
    <property type="molecule type" value="Genomic_DNA"/>
</dbReference>
<gene>
    <name evidence="1" type="ORF">UFOPK1493_00530</name>
</gene>
<evidence type="ECO:0000313" key="1">
    <source>
        <dbReference type="EMBL" id="CAB4544167.1"/>
    </source>
</evidence>
<accession>A0A6J6BZK1</accession>
<dbReference type="Gene3D" id="3.90.1150.10">
    <property type="entry name" value="Aspartate Aminotransferase, domain 1"/>
    <property type="match status" value="1"/>
</dbReference>
<proteinExistence type="predicted"/>
<protein>
    <submittedName>
        <fullName evidence="1">Unannotated protein</fullName>
    </submittedName>
</protein>
<name>A0A6J6BZK1_9ZZZZ</name>
<dbReference type="InterPro" id="IPR015424">
    <property type="entry name" value="PyrdxlP-dep_Trfase"/>
</dbReference>
<reference evidence="1" key="1">
    <citation type="submission" date="2020-05" db="EMBL/GenBank/DDBJ databases">
        <authorList>
            <person name="Chiriac C."/>
            <person name="Salcher M."/>
            <person name="Ghai R."/>
            <person name="Kavagutti S V."/>
        </authorList>
    </citation>
    <scope>NUCLEOTIDE SEQUENCE</scope>
</reference>